<evidence type="ECO:0000256" key="1">
    <source>
        <dbReference type="SAM" id="MobiDB-lite"/>
    </source>
</evidence>
<evidence type="ECO:0000259" key="2">
    <source>
        <dbReference type="Pfam" id="PF08975"/>
    </source>
</evidence>
<feature type="domain" description="DUF1868" evidence="2">
    <location>
        <begin position="4"/>
        <end position="80"/>
    </location>
</feature>
<organism evidence="3 4">
    <name type="scientific">Legionella lytica</name>
    <dbReference type="NCBI Taxonomy" id="96232"/>
    <lineage>
        <taxon>Bacteria</taxon>
        <taxon>Pseudomonadati</taxon>
        <taxon>Pseudomonadota</taxon>
        <taxon>Gammaproteobacteria</taxon>
        <taxon>Legionellales</taxon>
        <taxon>Legionellaceae</taxon>
        <taxon>Legionella</taxon>
    </lineage>
</organism>
<evidence type="ECO:0000313" key="4">
    <source>
        <dbReference type="Proteomes" id="UP001057474"/>
    </source>
</evidence>
<proteinExistence type="predicted"/>
<name>A0ABY4Y6I6_9GAMM</name>
<keyword evidence="4" id="KW-1185">Reference proteome</keyword>
<dbReference type="Proteomes" id="UP001057474">
    <property type="component" value="Chromosome"/>
</dbReference>
<dbReference type="RefSeq" id="WP_252579543.1">
    <property type="nucleotide sequence ID" value="NZ_CP071527.1"/>
</dbReference>
<reference evidence="3" key="1">
    <citation type="submission" date="2021-03" db="EMBL/GenBank/DDBJ databases">
        <title>Legionella lytica PCM 2298.</title>
        <authorList>
            <person name="Koper P."/>
        </authorList>
    </citation>
    <scope>NUCLEOTIDE SEQUENCE</scope>
    <source>
        <strain evidence="3">PCM 2298</strain>
    </source>
</reference>
<dbReference type="Gene3D" id="3.90.1140.10">
    <property type="entry name" value="Cyclic phosphodiesterase"/>
    <property type="match status" value="1"/>
</dbReference>
<dbReference type="EMBL" id="CP071527">
    <property type="protein sequence ID" value="USQ13241.1"/>
    <property type="molecule type" value="Genomic_DNA"/>
</dbReference>
<gene>
    <name evidence="3" type="ORF">J2N86_11160</name>
</gene>
<dbReference type="SUPFAM" id="SSF55144">
    <property type="entry name" value="LigT-like"/>
    <property type="match status" value="1"/>
</dbReference>
<evidence type="ECO:0000313" key="3">
    <source>
        <dbReference type="EMBL" id="USQ13241.1"/>
    </source>
</evidence>
<dbReference type="InterPro" id="IPR015069">
    <property type="entry name" value="2H-PEstase_DUF1868"/>
</dbReference>
<dbReference type="InterPro" id="IPR009097">
    <property type="entry name" value="Cyclic_Pdiesterase"/>
</dbReference>
<accession>A0ABY4Y6I6</accession>
<sequence>MGKINEDGKFTSFPGLSVISTIQDEPFWKNIFNFLQQDPLIAEHYSLLPVTSYHMTTYNLFVQNHTPEDQWLEFIDKNLTFFQLLHEHLLMFLNFSPSITKSTKIITKPVLQLVVDISSVQKEKIASIATFFNLTKNIAFPFHITLGYQHKALNDAEHEKIQKTLLANVRKLMLSDTVLSLNPPTLSYFNDMTAFMAWDGCINPFRTSSTSILDASPPMQEKQLVVNSFSQDNHNTFFSGEKNNSTNQDECTNKNSLK</sequence>
<dbReference type="Pfam" id="PF08975">
    <property type="entry name" value="2H-phosphodiest"/>
    <property type="match status" value="1"/>
</dbReference>
<protein>
    <submittedName>
        <fullName evidence="3">DUF1868 domain-containing protein</fullName>
    </submittedName>
</protein>
<feature type="region of interest" description="Disordered" evidence="1">
    <location>
        <begin position="236"/>
        <end position="258"/>
    </location>
</feature>